<evidence type="ECO:0000256" key="1">
    <source>
        <dbReference type="ARBA" id="ARBA00004496"/>
    </source>
</evidence>
<dbReference type="EMBL" id="CAJMWZ010006126">
    <property type="protein sequence ID" value="CAE6516145.1"/>
    <property type="molecule type" value="Genomic_DNA"/>
</dbReference>
<dbReference type="PANTHER" id="PTHR46565">
    <property type="entry name" value="COLD SHOCK DOMAIN PROTEIN 2"/>
    <property type="match status" value="1"/>
</dbReference>
<evidence type="ECO:0000256" key="3">
    <source>
        <dbReference type="ARBA" id="ARBA00023015"/>
    </source>
</evidence>
<dbReference type="Proteomes" id="UP000663850">
    <property type="component" value="Unassembled WGS sequence"/>
</dbReference>
<reference evidence="8" key="1">
    <citation type="submission" date="2021-01" db="EMBL/GenBank/DDBJ databases">
        <authorList>
            <person name="Kaushik A."/>
        </authorList>
    </citation>
    <scope>NUCLEOTIDE SEQUENCE</scope>
    <source>
        <strain evidence="8">Type strain: AG8-Rh-89/</strain>
    </source>
</reference>
<evidence type="ECO:0000259" key="7">
    <source>
        <dbReference type="PROSITE" id="PS51857"/>
    </source>
</evidence>
<gene>
    <name evidence="8" type="ORF">RDB_LOCUS112355</name>
</gene>
<evidence type="ECO:0000256" key="2">
    <source>
        <dbReference type="ARBA" id="ARBA00022490"/>
    </source>
</evidence>
<keyword evidence="6" id="KW-0804">Transcription</keyword>
<accession>A0A8H3HJU8</accession>
<protein>
    <recommendedName>
        <fullName evidence="7">CSD domain-containing protein</fullName>
    </recommendedName>
</protein>
<proteinExistence type="predicted"/>
<sequence length="79" mass="8524">MSPRSGSVKWFNGSNVITSSLPVAKGYGYITPDGGGNDVYVHFKSIVGDGYKSLYEGDLVEFEIEKNGQGYVATNVVKK</sequence>
<dbReference type="AlphaFoldDB" id="A0A8H3HJU8"/>
<keyword evidence="4" id="KW-0238">DNA-binding</keyword>
<keyword evidence="2" id="KW-0963">Cytoplasm</keyword>
<dbReference type="PANTHER" id="PTHR46565:SF20">
    <property type="entry name" value="COLD SHOCK DOMAIN-CONTAINING PROTEIN 4"/>
    <property type="match status" value="1"/>
</dbReference>
<dbReference type="InterPro" id="IPR002059">
    <property type="entry name" value="CSP_DNA-bd"/>
</dbReference>
<feature type="domain" description="CSD" evidence="7">
    <location>
        <begin position="3"/>
        <end position="78"/>
    </location>
</feature>
<dbReference type="InterPro" id="IPR011129">
    <property type="entry name" value="CSD"/>
</dbReference>
<comment type="caution">
    <text evidence="8">The sequence shown here is derived from an EMBL/GenBank/DDBJ whole genome shotgun (WGS) entry which is preliminary data.</text>
</comment>
<dbReference type="Gene3D" id="2.40.50.140">
    <property type="entry name" value="Nucleic acid-binding proteins"/>
    <property type="match status" value="1"/>
</dbReference>
<evidence type="ECO:0000256" key="4">
    <source>
        <dbReference type="ARBA" id="ARBA00023125"/>
    </source>
</evidence>
<keyword evidence="3" id="KW-0805">Transcription regulation</keyword>
<dbReference type="GO" id="GO:0003677">
    <property type="term" value="F:DNA binding"/>
    <property type="evidence" value="ECO:0007669"/>
    <property type="project" value="UniProtKB-KW"/>
</dbReference>
<dbReference type="InterPro" id="IPR012156">
    <property type="entry name" value="Cold_shock_CspA"/>
</dbReference>
<keyword evidence="5" id="KW-0010">Activator</keyword>
<evidence type="ECO:0000256" key="6">
    <source>
        <dbReference type="ARBA" id="ARBA00023163"/>
    </source>
</evidence>
<evidence type="ECO:0000313" key="8">
    <source>
        <dbReference type="EMBL" id="CAE6516145.1"/>
    </source>
</evidence>
<dbReference type="PRINTS" id="PR00050">
    <property type="entry name" value="COLDSHOCK"/>
</dbReference>
<organism evidence="8 9">
    <name type="scientific">Rhizoctonia solani</name>
    <dbReference type="NCBI Taxonomy" id="456999"/>
    <lineage>
        <taxon>Eukaryota</taxon>
        <taxon>Fungi</taxon>
        <taxon>Dikarya</taxon>
        <taxon>Basidiomycota</taxon>
        <taxon>Agaricomycotina</taxon>
        <taxon>Agaricomycetes</taxon>
        <taxon>Cantharellales</taxon>
        <taxon>Ceratobasidiaceae</taxon>
        <taxon>Rhizoctonia</taxon>
    </lineage>
</organism>
<evidence type="ECO:0000313" key="9">
    <source>
        <dbReference type="Proteomes" id="UP000663850"/>
    </source>
</evidence>
<dbReference type="InterPro" id="IPR012340">
    <property type="entry name" value="NA-bd_OB-fold"/>
</dbReference>
<dbReference type="PROSITE" id="PS51857">
    <property type="entry name" value="CSD_2"/>
    <property type="match status" value="1"/>
</dbReference>
<name>A0A8H3HJU8_9AGAM</name>
<evidence type="ECO:0000256" key="5">
    <source>
        <dbReference type="ARBA" id="ARBA00023159"/>
    </source>
</evidence>
<dbReference type="Pfam" id="PF00313">
    <property type="entry name" value="CSD"/>
    <property type="match status" value="1"/>
</dbReference>
<dbReference type="GO" id="GO:0005737">
    <property type="term" value="C:cytoplasm"/>
    <property type="evidence" value="ECO:0007669"/>
    <property type="project" value="UniProtKB-SubCell"/>
</dbReference>
<comment type="subcellular location">
    <subcellularLocation>
        <location evidence="1">Cytoplasm</location>
    </subcellularLocation>
</comment>
<dbReference type="SUPFAM" id="SSF50249">
    <property type="entry name" value="Nucleic acid-binding proteins"/>
    <property type="match status" value="1"/>
</dbReference>
<dbReference type="SMART" id="SM00357">
    <property type="entry name" value="CSP"/>
    <property type="match status" value="1"/>
</dbReference>
<dbReference type="PIRSF" id="PIRSF002599">
    <property type="entry name" value="Cold_shock_A"/>
    <property type="match status" value="1"/>
</dbReference>